<accession>A0AAW8VNQ1</accession>
<feature type="chain" id="PRO_5043903156" description="DUF4906 domain-containing protein" evidence="1">
    <location>
        <begin position="23"/>
        <end position="851"/>
    </location>
</feature>
<evidence type="ECO:0000313" key="2">
    <source>
        <dbReference type="EMBL" id="MDT4513636.1"/>
    </source>
</evidence>
<comment type="caution">
    <text evidence="2">The sequence shown here is derived from an EMBL/GenBank/DDBJ whole genome shotgun (WGS) entry which is preliminary data.</text>
</comment>
<proteinExistence type="predicted"/>
<sequence>MRKSFYSCLFLMSLLLTGTALWSCSDDDDNGKEGPGEPDYTVNVEVDDTQTASTSAVLVLQTKGISEYAYQVKEGDVSTLPDGEELFLAAKGEGNVVECKSETEKLSILGLEGNKKYTVLVSLKHEKTDKTVEYIVKSASVTTANYDKLLTVLSTTMFGLKFHVECPADKYFKYAVADKLTYESRNMQFEYTGMDMTYLEYGAPIAKGPQTIEWEKVPIYADAPDEGTYQIYPGTAYYILIAECDKDGNMNFESEGGGGDDGPILGSAIDTRTSSLPGLVGDCMDKPIDQGVTFHGFFARQEVRSEAPQKGNGEVKVKIATQTEHTLAFDCTPTGDVKEYLVSMLDETEYETVKRWVGKDGLQAAILTGIVPVIAQETEASSFSIPGLEKKAKYHLFITGICDEEGAVQTYTEMEVSTIESTKPLPVIEITPIEAPEGFEAGAPYNVWFNVKAVNHDCVAMKYLLNSVAEWTSTLNGETSIDDLFKYYGQPLDEETLKSINSDAGANMSFSSWEGTESILKVAAYNEDEAYGISEGRNRTPEEPDKTRIESDLFNTLPSDYTARLTVDNQPKDIKMTVTTNPFCDSPSNYAAFKNNENYAGLLAYFIELERESGSATPEVTGEARLKESFEDYKEMEAKYVSKYRGQNRIVITGFDVLDERSTYMSPWALFCTLNGYNSYGVSDLFYDYGPKMFIEVTNDNVVVPTNTMFIPPVMDWSDAAYYLAAKPVGGSQCGFADFPLNISEDGNTLEIGSITGTDGETIFNPALAQFYGATAYSIFSNDTPIVMKRGWTGATEKALKAAVTRTGKSVGNRKGNHYKTTYLPGFSIKRKHIEATYIPLNEWMKKQTKK</sequence>
<protein>
    <recommendedName>
        <fullName evidence="4">DUF4906 domain-containing protein</fullName>
    </recommendedName>
</protein>
<dbReference type="AlphaFoldDB" id="A0AAW8VNQ1"/>
<gene>
    <name evidence="2" type="ORF">RO785_21935</name>
</gene>
<evidence type="ECO:0000313" key="3">
    <source>
        <dbReference type="Proteomes" id="UP001266995"/>
    </source>
</evidence>
<reference evidence="2" key="1">
    <citation type="submission" date="2023-08" db="EMBL/GenBank/DDBJ databases">
        <title>Reintroducing virulent viruses to syntetic microbiomes.</title>
        <authorList>
            <person name="Wilde J."/>
            <person name="Boyes R."/>
            <person name="Robinson A.V."/>
            <person name="Daisley B.A."/>
            <person name="Allen-Vercoe E."/>
        </authorList>
    </citation>
    <scope>NUCLEOTIDE SEQUENCE</scope>
    <source>
        <strain evidence="2">225I_12FAA</strain>
    </source>
</reference>
<keyword evidence="1" id="KW-0732">Signal</keyword>
<evidence type="ECO:0000256" key="1">
    <source>
        <dbReference type="SAM" id="SignalP"/>
    </source>
</evidence>
<evidence type="ECO:0008006" key="4">
    <source>
        <dbReference type="Google" id="ProtNLM"/>
    </source>
</evidence>
<dbReference type="RefSeq" id="WP_195738762.1">
    <property type="nucleotide sequence ID" value="NZ_JADMQL010000005.1"/>
</dbReference>
<dbReference type="EMBL" id="JAVSNH010000002">
    <property type="protein sequence ID" value="MDT4513636.1"/>
    <property type="molecule type" value="Genomic_DNA"/>
</dbReference>
<name>A0AAW8VNQ1_9BACE</name>
<organism evidence="2 3">
    <name type="scientific">Bacteroides cellulosilyticus</name>
    <dbReference type="NCBI Taxonomy" id="246787"/>
    <lineage>
        <taxon>Bacteria</taxon>
        <taxon>Pseudomonadati</taxon>
        <taxon>Bacteroidota</taxon>
        <taxon>Bacteroidia</taxon>
        <taxon>Bacteroidales</taxon>
        <taxon>Bacteroidaceae</taxon>
        <taxon>Bacteroides</taxon>
    </lineage>
</organism>
<dbReference type="Proteomes" id="UP001266995">
    <property type="component" value="Unassembled WGS sequence"/>
</dbReference>
<feature type="signal peptide" evidence="1">
    <location>
        <begin position="1"/>
        <end position="22"/>
    </location>
</feature>